<gene>
    <name evidence="2" type="ORF">TeGR_g3486</name>
</gene>
<keyword evidence="1" id="KW-0812">Transmembrane</keyword>
<feature type="transmembrane region" description="Helical" evidence="1">
    <location>
        <begin position="133"/>
        <end position="155"/>
    </location>
</feature>
<proteinExistence type="predicted"/>
<sequence length="320" mass="35134">KENMFSTDFFKMLAIQEAFSIAKNSGLFELIMWVVGARKTFPYGDPKTIRLLKSKAMVDSLSEVLAGFAACAIFAVETEIRRSSFVHMMNVTMVTGNETITYETTFCLATCIGWNYDDEPPLHEDDIMSRGNLVSLFAVLTAFRLLCLGIEIAALTKAQEKFNALHNELTRSNSSVTPVLGTAGATKPFAELTAEELRAWMVEAGLQDIVAHPEFAKVKAHMLADITEEDIADFGDFPAVFRRKAAKAIEKAVREGVQKQASRMTDEAASVFTAVSTAFLLVSFVMALESVLSGLYLSAWLPTREGITVTMSGDVTFDTT</sequence>
<organism evidence="2 3">
    <name type="scientific">Tetraparma gracilis</name>
    <dbReference type="NCBI Taxonomy" id="2962635"/>
    <lineage>
        <taxon>Eukaryota</taxon>
        <taxon>Sar</taxon>
        <taxon>Stramenopiles</taxon>
        <taxon>Ochrophyta</taxon>
        <taxon>Bolidophyceae</taxon>
        <taxon>Parmales</taxon>
        <taxon>Triparmaceae</taxon>
        <taxon>Tetraparma</taxon>
    </lineage>
</organism>
<feature type="non-terminal residue" evidence="2">
    <location>
        <position position="1"/>
    </location>
</feature>
<evidence type="ECO:0000313" key="2">
    <source>
        <dbReference type="EMBL" id="GMI54295.1"/>
    </source>
</evidence>
<dbReference type="Proteomes" id="UP001165060">
    <property type="component" value="Unassembled WGS sequence"/>
</dbReference>
<reference evidence="2 3" key="1">
    <citation type="journal article" date="2023" name="Commun. Biol.">
        <title>Genome analysis of Parmales, the sister group of diatoms, reveals the evolutionary specialization of diatoms from phago-mixotrophs to photoautotrophs.</title>
        <authorList>
            <person name="Ban H."/>
            <person name="Sato S."/>
            <person name="Yoshikawa S."/>
            <person name="Yamada K."/>
            <person name="Nakamura Y."/>
            <person name="Ichinomiya M."/>
            <person name="Sato N."/>
            <person name="Blanc-Mathieu R."/>
            <person name="Endo H."/>
            <person name="Kuwata A."/>
            <person name="Ogata H."/>
        </authorList>
    </citation>
    <scope>NUCLEOTIDE SEQUENCE [LARGE SCALE GENOMIC DNA]</scope>
</reference>
<keyword evidence="3" id="KW-1185">Reference proteome</keyword>
<evidence type="ECO:0000313" key="3">
    <source>
        <dbReference type="Proteomes" id="UP001165060"/>
    </source>
</evidence>
<feature type="transmembrane region" description="Helical" evidence="1">
    <location>
        <begin position="268"/>
        <end position="288"/>
    </location>
</feature>
<name>A0ABQ6NCP4_9STRA</name>
<protein>
    <submittedName>
        <fullName evidence="2">Uncharacterized protein</fullName>
    </submittedName>
</protein>
<comment type="caution">
    <text evidence="2">The sequence shown here is derived from an EMBL/GenBank/DDBJ whole genome shotgun (WGS) entry which is preliminary data.</text>
</comment>
<keyword evidence="1" id="KW-1133">Transmembrane helix</keyword>
<accession>A0ABQ6NCP4</accession>
<dbReference type="EMBL" id="BRYB01006652">
    <property type="protein sequence ID" value="GMI54295.1"/>
    <property type="molecule type" value="Genomic_DNA"/>
</dbReference>
<evidence type="ECO:0000256" key="1">
    <source>
        <dbReference type="SAM" id="Phobius"/>
    </source>
</evidence>
<keyword evidence="1" id="KW-0472">Membrane</keyword>